<gene>
    <name evidence="3" type="ORF">DCMF_13220</name>
</gene>
<feature type="domain" description="SLH" evidence="2">
    <location>
        <begin position="611"/>
        <end position="674"/>
    </location>
</feature>
<accession>A0A3G1KT12</accession>
<dbReference type="InterPro" id="IPR001119">
    <property type="entry name" value="SLH_dom"/>
</dbReference>
<dbReference type="PROSITE" id="PS51272">
    <property type="entry name" value="SLH"/>
    <property type="match status" value="3"/>
</dbReference>
<keyword evidence="4" id="KW-1185">Reference proteome</keyword>
<dbReference type="Proteomes" id="UP000323521">
    <property type="component" value="Chromosome"/>
</dbReference>
<dbReference type="InterPro" id="IPR051465">
    <property type="entry name" value="Cell_Envelope_Struct_Comp"/>
</dbReference>
<dbReference type="OrthoDB" id="2080965at2"/>
<feature type="domain" description="SLH" evidence="2">
    <location>
        <begin position="487"/>
        <end position="545"/>
    </location>
</feature>
<reference evidence="3 4" key="1">
    <citation type="submission" date="2016-10" db="EMBL/GenBank/DDBJ databases">
        <title>Complete Genome Sequence of Peptococcaceae strain DCMF.</title>
        <authorList>
            <person name="Edwards R.J."/>
            <person name="Holland S.I."/>
            <person name="Deshpande N.P."/>
            <person name="Wong Y.K."/>
            <person name="Ertan H."/>
            <person name="Manefield M."/>
            <person name="Russell T.L."/>
            <person name="Lee M.J."/>
        </authorList>
    </citation>
    <scope>NUCLEOTIDE SEQUENCE [LARGE SCALE GENOMIC DNA]</scope>
    <source>
        <strain evidence="3 4">DCMF</strain>
    </source>
</reference>
<evidence type="ECO:0000259" key="2">
    <source>
        <dbReference type="PROSITE" id="PS51272"/>
    </source>
</evidence>
<keyword evidence="1" id="KW-0677">Repeat</keyword>
<protein>
    <recommendedName>
        <fullName evidence="2">SLH domain-containing protein</fullName>
    </recommendedName>
</protein>
<proteinExistence type="predicted"/>
<dbReference type="RefSeq" id="WP_148134845.1">
    <property type="nucleotide sequence ID" value="NZ_CP017634.1"/>
</dbReference>
<dbReference type="KEGG" id="fwa:DCMF_13220"/>
<dbReference type="Pfam" id="PF00395">
    <property type="entry name" value="SLH"/>
    <property type="match status" value="3"/>
</dbReference>
<evidence type="ECO:0000313" key="4">
    <source>
        <dbReference type="Proteomes" id="UP000323521"/>
    </source>
</evidence>
<evidence type="ECO:0000313" key="3">
    <source>
        <dbReference type="EMBL" id="ATW25589.1"/>
    </source>
</evidence>
<feature type="domain" description="SLH" evidence="2">
    <location>
        <begin position="546"/>
        <end position="609"/>
    </location>
</feature>
<sequence>MEINLINLKKSLGIVLLCFSLMLLLPAVVLAESEHEAAVKTKIAPVDRGETEADAQFRKAMHMTYMGDAASTYGSGADLYHTLTVTGEAIGERQVYAVREIEELASLSMKNQAMHALMLPASGIYTVAEGKSENTVERNFAGLDLVKFLSLCGVPLDTQDEIYVQFYGGADVSRPDATLTWRELQAYSKAEAGTPALLAFGLYNNKPLVKDAASPGYSDCCGNTGGPLRVVIPRLGEGTLCIDDVGKILVGKTAGAADPRYDLHNRAPFSDSLDKTFTVNIYDSGAGENTGPLKTQSFTTAQLEQLTLDHPEHAVGNYYGLIGDRHSMNSMGLGAWLDYYEGIDLWWLLEDQVGLPSVQGRAVFYDREGLAYTTVDDLRYLNNRSGSYSKYTITTQETVDIPNAVPMIAFSKNGFPLLPEHVHEGPGYYDYNQLNQALMAAGVPSEVGAVKNSKGPFAACLGNVDNFYGGYQVETAGDCVRIDLYLDLPQKFADVQGHWAQDAISFVLSQDLFQGASDHTFDADSPMTRGMLVTVLGRLAGADAAARTDFADVPATAYYAPYVAWAADLGLVNGVSEGRFAPDQPVTRQELAVILTNFVRGRGISCTAAGGTAFADEQAIASWAKSSVQSINACGIMGGDGENRFCPLHNASRAEVAAVLMRLVSLEKAGGRDQ</sequence>
<dbReference type="EMBL" id="CP017634">
    <property type="protein sequence ID" value="ATW25589.1"/>
    <property type="molecule type" value="Genomic_DNA"/>
</dbReference>
<organism evidence="3 4">
    <name type="scientific">Formimonas warabiya</name>
    <dbReference type="NCBI Taxonomy" id="1761012"/>
    <lineage>
        <taxon>Bacteria</taxon>
        <taxon>Bacillati</taxon>
        <taxon>Bacillota</taxon>
        <taxon>Clostridia</taxon>
        <taxon>Eubacteriales</taxon>
        <taxon>Peptococcaceae</taxon>
        <taxon>Candidatus Formimonas</taxon>
    </lineage>
</organism>
<evidence type="ECO:0000256" key="1">
    <source>
        <dbReference type="ARBA" id="ARBA00022737"/>
    </source>
</evidence>
<dbReference type="AlphaFoldDB" id="A0A3G1KT12"/>
<dbReference type="PANTHER" id="PTHR43308">
    <property type="entry name" value="OUTER MEMBRANE PROTEIN ALPHA-RELATED"/>
    <property type="match status" value="1"/>
</dbReference>
<name>A0A3G1KT12_FORW1</name>